<dbReference type="InterPro" id="IPR009057">
    <property type="entry name" value="Homeodomain-like_sf"/>
</dbReference>
<dbReference type="SUPFAM" id="SSF46689">
    <property type="entry name" value="Homeodomain-like"/>
    <property type="match status" value="2"/>
</dbReference>
<dbReference type="GeneID" id="66499075"/>
<keyword evidence="1" id="KW-0805">Transcription regulation</keyword>
<proteinExistence type="predicted"/>
<dbReference type="InterPro" id="IPR029062">
    <property type="entry name" value="Class_I_gatase-like"/>
</dbReference>
<dbReference type="PROSITE" id="PS00041">
    <property type="entry name" value="HTH_ARAC_FAMILY_1"/>
    <property type="match status" value="1"/>
</dbReference>
<keyword evidence="2" id="KW-0238">DNA-binding</keyword>
<dbReference type="GO" id="GO:0003700">
    <property type="term" value="F:DNA-binding transcription factor activity"/>
    <property type="evidence" value="ECO:0007669"/>
    <property type="project" value="InterPro"/>
</dbReference>
<reference evidence="4 5" key="1">
    <citation type="submission" date="2014-10" db="EMBL/GenBank/DDBJ databases">
        <title>Genome sequence of Ponticoccus sp. strain UMTAT08 isolated from clonal culture of toxic dinoflagellate Alexandrium tamiyavanichii.</title>
        <authorList>
            <person name="Gan H.Y."/>
            <person name="Muhd D.-D."/>
            <person name="Mohd Noor M.E."/>
            <person name="Yeong Y.S."/>
            <person name="Usup G."/>
        </authorList>
    </citation>
    <scope>NUCLEOTIDE SEQUENCE [LARGE SCALE GENOMIC DNA]</scope>
    <source>
        <strain evidence="4 5">UMTAT08</strain>
    </source>
</reference>
<dbReference type="InterPro" id="IPR018060">
    <property type="entry name" value="HTH_AraC"/>
</dbReference>
<dbReference type="SUPFAM" id="SSF52317">
    <property type="entry name" value="Class I glutamine amidotransferase-like"/>
    <property type="match status" value="1"/>
</dbReference>
<dbReference type="SMART" id="SM00342">
    <property type="entry name" value="HTH_ARAC"/>
    <property type="match status" value="1"/>
</dbReference>
<dbReference type="Gene3D" id="3.40.50.880">
    <property type="match status" value="1"/>
</dbReference>
<accession>A0A225QV00</accession>
<accession>A0A225Q7T3</accession>
<protein>
    <submittedName>
        <fullName evidence="4">Transcriptional regulator, AraC family protein</fullName>
    </submittedName>
</protein>
<evidence type="ECO:0000313" key="4">
    <source>
        <dbReference type="EMBL" id="KHQ54140.1"/>
    </source>
</evidence>
<dbReference type="PROSITE" id="PS01124">
    <property type="entry name" value="HTH_ARAC_FAMILY_2"/>
    <property type="match status" value="1"/>
</dbReference>
<organism evidence="4 5">
    <name type="scientific">Mameliella alba</name>
    <dbReference type="NCBI Taxonomy" id="561184"/>
    <lineage>
        <taxon>Bacteria</taxon>
        <taxon>Pseudomonadati</taxon>
        <taxon>Pseudomonadota</taxon>
        <taxon>Alphaproteobacteria</taxon>
        <taxon>Rhodobacterales</taxon>
        <taxon>Roseobacteraceae</taxon>
        <taxon>Mameliella</taxon>
    </lineage>
</organism>
<comment type="caution">
    <text evidence="4">The sequence shown here is derived from an EMBL/GenBank/DDBJ whole genome shotgun (WGS) entry which is preliminary data.</text>
</comment>
<name>A0A0B3RT17_9RHOB</name>
<dbReference type="Pfam" id="PF01965">
    <property type="entry name" value="DJ-1_PfpI"/>
    <property type="match status" value="1"/>
</dbReference>
<dbReference type="InterPro" id="IPR002818">
    <property type="entry name" value="DJ-1/PfpI"/>
</dbReference>
<dbReference type="PANTHER" id="PTHR43130">
    <property type="entry name" value="ARAC-FAMILY TRANSCRIPTIONAL REGULATOR"/>
    <property type="match status" value="1"/>
</dbReference>
<dbReference type="Proteomes" id="UP000030960">
    <property type="component" value="Unassembled WGS sequence"/>
</dbReference>
<keyword evidence="3" id="KW-0804">Transcription</keyword>
<evidence type="ECO:0000313" key="5">
    <source>
        <dbReference type="Proteomes" id="UP000030960"/>
    </source>
</evidence>
<sequence length="336" mass="37869">MFPPPQRQVIELDSVPAKPRRFVFVLLDNFTLLSFAAALDCLRLANRMSQKKLYEWRIVGEGGVTARCSTDTVFQLDGDLDELHREDTIVICGGSDVQKATSKRLVSWLRREARKGLVIGGLCTAAYSLAKAGLLDGKRATIHWENQDSFSEEFDEVDLTKSVFTIDGNRLTTAGGTSSIDLFLQIIANDHGEELATAVADQQIYSSIRTDQDTQRLSVPTRIGVRHPKLSQVIQMMESNIEEPISPAVLAKEVGMSTRQLERLFRRYLNRSPKRYYMELRLQKARNLLMQTEMSVINVALACGFASPSHFSKCYRAHYKTTPYRERGAQSSRLSV</sequence>
<dbReference type="CDD" id="cd03136">
    <property type="entry name" value="GATase1_AraC_ArgR_like"/>
    <property type="match status" value="1"/>
</dbReference>
<keyword evidence="5" id="KW-1185">Reference proteome</keyword>
<dbReference type="PATRIC" id="fig|1515334.3.peg.1372"/>
<evidence type="ECO:0000256" key="3">
    <source>
        <dbReference type="ARBA" id="ARBA00023163"/>
    </source>
</evidence>
<dbReference type="STRING" id="561184.SAMN05216376_101465"/>
<dbReference type="Gene3D" id="1.10.10.60">
    <property type="entry name" value="Homeodomain-like"/>
    <property type="match status" value="1"/>
</dbReference>
<dbReference type="PANTHER" id="PTHR43130:SF3">
    <property type="entry name" value="HTH-TYPE TRANSCRIPTIONAL REGULATOR RV1931C"/>
    <property type="match status" value="1"/>
</dbReference>
<dbReference type="GO" id="GO:0043565">
    <property type="term" value="F:sequence-specific DNA binding"/>
    <property type="evidence" value="ECO:0007669"/>
    <property type="project" value="InterPro"/>
</dbReference>
<dbReference type="Pfam" id="PF12833">
    <property type="entry name" value="HTH_18"/>
    <property type="match status" value="1"/>
</dbReference>
<dbReference type="EMBL" id="JSUQ01000004">
    <property type="protein sequence ID" value="KHQ54140.1"/>
    <property type="molecule type" value="Genomic_DNA"/>
</dbReference>
<gene>
    <name evidence="4" type="ORF">OA50_01369</name>
</gene>
<accession>A0A0B3RT17</accession>
<evidence type="ECO:0000256" key="2">
    <source>
        <dbReference type="ARBA" id="ARBA00023125"/>
    </source>
</evidence>
<dbReference type="AlphaFoldDB" id="A0A0B3RT17"/>
<dbReference type="InterPro" id="IPR052158">
    <property type="entry name" value="INH-QAR"/>
</dbReference>
<dbReference type="OrthoDB" id="9793400at2"/>
<dbReference type="InterPro" id="IPR018062">
    <property type="entry name" value="HTH_AraC-typ_CS"/>
</dbReference>
<dbReference type="RefSeq" id="WP_043138938.1">
    <property type="nucleotide sequence ID" value="NZ_AP022337.1"/>
</dbReference>
<evidence type="ECO:0000256" key="1">
    <source>
        <dbReference type="ARBA" id="ARBA00023015"/>
    </source>
</evidence>